<dbReference type="AlphaFoldDB" id="A0A2N9H6C5"/>
<feature type="region of interest" description="Disordered" evidence="1">
    <location>
        <begin position="84"/>
        <end position="114"/>
    </location>
</feature>
<name>A0A2N9H6C5_FAGSY</name>
<feature type="compositionally biased region" description="Basic and acidic residues" evidence="1">
    <location>
        <begin position="1"/>
        <end position="11"/>
    </location>
</feature>
<evidence type="ECO:0000313" key="3">
    <source>
        <dbReference type="EMBL" id="SPD07455.1"/>
    </source>
</evidence>
<dbReference type="PANTHER" id="PTHR31973">
    <property type="entry name" value="POLYPROTEIN, PUTATIVE-RELATED"/>
    <property type="match status" value="1"/>
</dbReference>
<feature type="compositionally biased region" description="Basic and acidic residues" evidence="1">
    <location>
        <begin position="103"/>
        <end position="114"/>
    </location>
</feature>
<reference evidence="3" key="1">
    <citation type="submission" date="2018-02" db="EMBL/GenBank/DDBJ databases">
        <authorList>
            <person name="Cohen D.B."/>
            <person name="Kent A.D."/>
        </authorList>
    </citation>
    <scope>NUCLEOTIDE SEQUENCE</scope>
</reference>
<gene>
    <name evidence="3" type="ORF">FSB_LOCUS35337</name>
</gene>
<dbReference type="PANTHER" id="PTHR31973:SF187">
    <property type="entry name" value="MUTATOR TRANSPOSASE MUDRA PROTEIN"/>
    <property type="match status" value="1"/>
</dbReference>
<evidence type="ECO:0000256" key="1">
    <source>
        <dbReference type="SAM" id="MobiDB-lite"/>
    </source>
</evidence>
<dbReference type="Pfam" id="PF03108">
    <property type="entry name" value="DBD_Tnp_Mut"/>
    <property type="match status" value="1"/>
</dbReference>
<accession>A0A2N9H6C5</accession>
<protein>
    <recommendedName>
        <fullName evidence="2">Transposase MuDR plant domain-containing protein</fullName>
    </recommendedName>
</protein>
<organism evidence="3">
    <name type="scientific">Fagus sylvatica</name>
    <name type="common">Beechnut</name>
    <dbReference type="NCBI Taxonomy" id="28930"/>
    <lineage>
        <taxon>Eukaryota</taxon>
        <taxon>Viridiplantae</taxon>
        <taxon>Streptophyta</taxon>
        <taxon>Embryophyta</taxon>
        <taxon>Tracheophyta</taxon>
        <taxon>Spermatophyta</taxon>
        <taxon>Magnoliopsida</taxon>
        <taxon>eudicotyledons</taxon>
        <taxon>Gunneridae</taxon>
        <taxon>Pentapetalae</taxon>
        <taxon>rosids</taxon>
        <taxon>fabids</taxon>
        <taxon>Fagales</taxon>
        <taxon>Fagaceae</taxon>
        <taxon>Fagus</taxon>
    </lineage>
</organism>
<feature type="domain" description="Transposase MuDR plant" evidence="2">
    <location>
        <begin position="128"/>
        <end position="190"/>
    </location>
</feature>
<feature type="compositionally biased region" description="Acidic residues" evidence="1">
    <location>
        <begin position="33"/>
        <end position="49"/>
    </location>
</feature>
<feature type="region of interest" description="Disordered" evidence="1">
    <location>
        <begin position="1"/>
        <end position="49"/>
    </location>
</feature>
<evidence type="ECO:0000259" key="2">
    <source>
        <dbReference type="Pfam" id="PF03108"/>
    </source>
</evidence>
<sequence>MADKSKGKGKETGTSNKRSKLPIIGGKNKNRDDDVDCGDFDNDNEAGLEVEDEDFELDLWDDLLSGDEDLLDTAVVAYSQGMASQPANSEMANSDELISPKATTDEEKGPKPKSVEFDMVDMSNPVLENGMKFADVYQFKETVREYNLKKGKDLSVVKNGKDKVIIMCKDKHCNYRVYGSKVKDEMTFQIKTYNPNHTCTRAYKNS</sequence>
<proteinExistence type="predicted"/>
<dbReference type="InterPro" id="IPR004332">
    <property type="entry name" value="Transposase_MuDR"/>
</dbReference>
<dbReference type="EMBL" id="OIVN01002914">
    <property type="protein sequence ID" value="SPD07455.1"/>
    <property type="molecule type" value="Genomic_DNA"/>
</dbReference>